<name>A0ABD3W846_SINWO</name>
<dbReference type="InterPro" id="IPR036770">
    <property type="entry name" value="Ankyrin_rpt-contain_sf"/>
</dbReference>
<feature type="region of interest" description="Disordered" evidence="3">
    <location>
        <begin position="214"/>
        <end position="266"/>
    </location>
</feature>
<dbReference type="SUPFAM" id="SSF48403">
    <property type="entry name" value="Ankyrin repeat"/>
    <property type="match status" value="1"/>
</dbReference>
<feature type="compositionally biased region" description="Basic residues" evidence="3">
    <location>
        <begin position="326"/>
        <end position="338"/>
    </location>
</feature>
<feature type="compositionally biased region" description="Basic and acidic residues" evidence="3">
    <location>
        <begin position="218"/>
        <end position="232"/>
    </location>
</feature>
<feature type="compositionally biased region" description="Basic and acidic residues" evidence="3">
    <location>
        <begin position="246"/>
        <end position="263"/>
    </location>
</feature>
<dbReference type="PANTHER" id="PTHR24123">
    <property type="entry name" value="ANKYRIN REPEAT-CONTAINING"/>
    <property type="match status" value="1"/>
</dbReference>
<keyword evidence="2" id="KW-0040">ANK repeat</keyword>
<dbReference type="AlphaFoldDB" id="A0ABD3W846"/>
<gene>
    <name evidence="4" type="ORF">ACJMK2_042681</name>
</gene>
<proteinExistence type="predicted"/>
<evidence type="ECO:0000313" key="4">
    <source>
        <dbReference type="EMBL" id="KAL3870065.1"/>
    </source>
</evidence>
<keyword evidence="1" id="KW-0677">Repeat</keyword>
<dbReference type="PANTHER" id="PTHR24123:SF33">
    <property type="entry name" value="PROTEIN HOS4"/>
    <property type="match status" value="1"/>
</dbReference>
<dbReference type="Pfam" id="PF12796">
    <property type="entry name" value="Ank_2"/>
    <property type="match status" value="1"/>
</dbReference>
<evidence type="ECO:0000256" key="1">
    <source>
        <dbReference type="ARBA" id="ARBA00022737"/>
    </source>
</evidence>
<dbReference type="InterPro" id="IPR002110">
    <property type="entry name" value="Ankyrin_rpt"/>
</dbReference>
<evidence type="ECO:0000313" key="5">
    <source>
        <dbReference type="Proteomes" id="UP001634394"/>
    </source>
</evidence>
<evidence type="ECO:0008006" key="6">
    <source>
        <dbReference type="Google" id="ProtNLM"/>
    </source>
</evidence>
<keyword evidence="5" id="KW-1185">Reference proteome</keyword>
<evidence type="ECO:0000256" key="3">
    <source>
        <dbReference type="SAM" id="MobiDB-lite"/>
    </source>
</evidence>
<sequence length="524" mass="59650">MDFNVFRNVFSHAQSLLVILEAGCDMNCRNERSETLLMASLIHLQNPEGRQSVVHKLIYLGADVNAQNNRGQTSLMYACIFHQSDIFSTLLLCKSVEPNLQDNEGNTWLMYTCALGNSMALRILPGPVTTGVTDLKYDLCNNQAYTALQFAIDNDRSEFIDSLTSEKKNANISSNDNTFMRKRRKRKQSGDREKLIQIMVKEVELLTKLEAARSSMVEPKEKQNTEKRDHQLLFKSADSVGPGGDSDSRSRDIHTSPNREDLVGSKTCIDTSAKKLNMVIDVFPVRENSFLAEKAILYDEAGDSEKKLCYDARPPQDNKSSATSKGRSRLRSRNRSSLHRSSGDLSRNPVSIIEETGSNIQHGVIEFGDEFAFCNRIYGADLWPSLADISSRHSNSSYKDQVKSEITSTKEIKYTPFFFKRDKNDFHTTARLDVFNTSSEHKARIMGRPVWSVYGDPLPAIPVSTLTITRSMKNFNELKRYLAQSKFEPSRLLTLDPELWCIIESIRWKTEKERRGYSNEFYFL</sequence>
<dbReference type="Gene3D" id="1.25.40.20">
    <property type="entry name" value="Ankyrin repeat-containing domain"/>
    <property type="match status" value="1"/>
</dbReference>
<dbReference type="EMBL" id="JBJQND010000008">
    <property type="protein sequence ID" value="KAL3870065.1"/>
    <property type="molecule type" value="Genomic_DNA"/>
</dbReference>
<reference evidence="4 5" key="1">
    <citation type="submission" date="2024-11" db="EMBL/GenBank/DDBJ databases">
        <title>Chromosome-level genome assembly of the freshwater bivalve Anodonta woodiana.</title>
        <authorList>
            <person name="Chen X."/>
        </authorList>
    </citation>
    <scope>NUCLEOTIDE SEQUENCE [LARGE SCALE GENOMIC DNA]</scope>
    <source>
        <strain evidence="4">MN2024</strain>
        <tissue evidence="4">Gills</tissue>
    </source>
</reference>
<comment type="caution">
    <text evidence="4">The sequence shown here is derived from an EMBL/GenBank/DDBJ whole genome shotgun (WGS) entry which is preliminary data.</text>
</comment>
<protein>
    <recommendedName>
        <fullName evidence="6">ANK_REP_REGION domain-containing protein</fullName>
    </recommendedName>
</protein>
<accession>A0ABD3W846</accession>
<dbReference type="SMART" id="SM00248">
    <property type="entry name" value="ANK"/>
    <property type="match status" value="3"/>
</dbReference>
<feature type="region of interest" description="Disordered" evidence="3">
    <location>
        <begin position="171"/>
        <end position="193"/>
    </location>
</feature>
<feature type="region of interest" description="Disordered" evidence="3">
    <location>
        <begin position="308"/>
        <end position="349"/>
    </location>
</feature>
<organism evidence="4 5">
    <name type="scientific">Sinanodonta woodiana</name>
    <name type="common">Chinese pond mussel</name>
    <name type="synonym">Anodonta woodiana</name>
    <dbReference type="NCBI Taxonomy" id="1069815"/>
    <lineage>
        <taxon>Eukaryota</taxon>
        <taxon>Metazoa</taxon>
        <taxon>Spiralia</taxon>
        <taxon>Lophotrochozoa</taxon>
        <taxon>Mollusca</taxon>
        <taxon>Bivalvia</taxon>
        <taxon>Autobranchia</taxon>
        <taxon>Heteroconchia</taxon>
        <taxon>Palaeoheterodonta</taxon>
        <taxon>Unionida</taxon>
        <taxon>Unionoidea</taxon>
        <taxon>Unionidae</taxon>
        <taxon>Unioninae</taxon>
        <taxon>Sinanodonta</taxon>
    </lineage>
</organism>
<dbReference type="Proteomes" id="UP001634394">
    <property type="component" value="Unassembled WGS sequence"/>
</dbReference>
<dbReference type="InterPro" id="IPR051165">
    <property type="entry name" value="Multifunctional_ANK_Repeat"/>
</dbReference>
<evidence type="ECO:0000256" key="2">
    <source>
        <dbReference type="ARBA" id="ARBA00023043"/>
    </source>
</evidence>